<evidence type="ECO:0000256" key="5">
    <source>
        <dbReference type="ARBA" id="ARBA00022989"/>
    </source>
</evidence>
<name>A0ABS2L4D7_9MICO</name>
<protein>
    <submittedName>
        <fullName evidence="9">Sec-independent protein translocase protein TatA</fullName>
    </submittedName>
</protein>
<sequence>MFGLTFEKLIIVGVIAAFVIGPERLPHYASVLAKFVRQLRGFTNDAKSRMKEEMGPDFDEVEWKKLDPRQYDPRRIIRDALLEDPETAGTTPTKPSATMAAAGAAAAGAALISDPLTAVPSTATDVDTTVTLKRPEPAYLQHKRLMEQKNLVEEKNLAAAGAGGGGQAAPVVAPFDSEST</sequence>
<evidence type="ECO:0000256" key="8">
    <source>
        <dbReference type="SAM" id="MobiDB-lite"/>
    </source>
</evidence>
<keyword evidence="4" id="KW-0653">Protein transport</keyword>
<evidence type="ECO:0000313" key="9">
    <source>
        <dbReference type="EMBL" id="MBM7471756.1"/>
    </source>
</evidence>
<evidence type="ECO:0000256" key="3">
    <source>
        <dbReference type="ARBA" id="ARBA00022692"/>
    </source>
</evidence>
<evidence type="ECO:0000256" key="7">
    <source>
        <dbReference type="ARBA" id="ARBA00023136"/>
    </source>
</evidence>
<keyword evidence="2" id="KW-0813">Transport</keyword>
<keyword evidence="7" id="KW-0472">Membrane</keyword>
<dbReference type="InterPro" id="IPR003369">
    <property type="entry name" value="TatA/B/E"/>
</dbReference>
<accession>A0ABS2L4D7</accession>
<feature type="region of interest" description="Disordered" evidence="8">
    <location>
        <begin position="81"/>
        <end position="100"/>
    </location>
</feature>
<comment type="caution">
    <text evidence="9">The sequence shown here is derived from an EMBL/GenBank/DDBJ whole genome shotgun (WGS) entry which is preliminary data.</text>
</comment>
<keyword evidence="5" id="KW-1133">Transmembrane helix</keyword>
<evidence type="ECO:0000313" key="10">
    <source>
        <dbReference type="Proteomes" id="UP000776164"/>
    </source>
</evidence>
<organism evidence="9 10">
    <name type="scientific">Subtercola frigoramans</name>
    <dbReference type="NCBI Taxonomy" id="120298"/>
    <lineage>
        <taxon>Bacteria</taxon>
        <taxon>Bacillati</taxon>
        <taxon>Actinomycetota</taxon>
        <taxon>Actinomycetes</taxon>
        <taxon>Micrococcales</taxon>
        <taxon>Microbacteriaceae</taxon>
        <taxon>Subtercola</taxon>
    </lineage>
</organism>
<gene>
    <name evidence="9" type="ORF">JOE66_001390</name>
</gene>
<dbReference type="EMBL" id="JAFBBU010000001">
    <property type="protein sequence ID" value="MBM7471756.1"/>
    <property type="molecule type" value="Genomic_DNA"/>
</dbReference>
<dbReference type="PRINTS" id="PR01506">
    <property type="entry name" value="TATBPROTEIN"/>
</dbReference>
<proteinExistence type="predicted"/>
<comment type="subcellular location">
    <subcellularLocation>
        <location evidence="1">Membrane</location>
        <topology evidence="1">Single-pass membrane protein</topology>
    </subcellularLocation>
</comment>
<dbReference type="Pfam" id="PF02416">
    <property type="entry name" value="TatA_B_E"/>
    <property type="match status" value="1"/>
</dbReference>
<evidence type="ECO:0000256" key="6">
    <source>
        <dbReference type="ARBA" id="ARBA00023010"/>
    </source>
</evidence>
<dbReference type="Gene3D" id="1.20.5.3310">
    <property type="match status" value="1"/>
</dbReference>
<keyword evidence="6" id="KW-0811">Translocation</keyword>
<reference evidence="9 10" key="1">
    <citation type="submission" date="2021-01" db="EMBL/GenBank/DDBJ databases">
        <title>Sequencing the genomes of 1000 actinobacteria strains.</title>
        <authorList>
            <person name="Klenk H.-P."/>
        </authorList>
    </citation>
    <scope>NUCLEOTIDE SEQUENCE [LARGE SCALE GENOMIC DNA]</scope>
    <source>
        <strain evidence="9 10">DSM 13057</strain>
    </source>
</reference>
<evidence type="ECO:0000256" key="4">
    <source>
        <dbReference type="ARBA" id="ARBA00022927"/>
    </source>
</evidence>
<feature type="region of interest" description="Disordered" evidence="8">
    <location>
        <begin position="160"/>
        <end position="180"/>
    </location>
</feature>
<dbReference type="RefSeq" id="WP_372435481.1">
    <property type="nucleotide sequence ID" value="NZ_BAAAHT010000013.1"/>
</dbReference>
<evidence type="ECO:0000256" key="1">
    <source>
        <dbReference type="ARBA" id="ARBA00004167"/>
    </source>
</evidence>
<dbReference type="Proteomes" id="UP000776164">
    <property type="component" value="Unassembled WGS sequence"/>
</dbReference>
<keyword evidence="3" id="KW-0812">Transmembrane</keyword>
<keyword evidence="10" id="KW-1185">Reference proteome</keyword>
<evidence type="ECO:0000256" key="2">
    <source>
        <dbReference type="ARBA" id="ARBA00022448"/>
    </source>
</evidence>